<keyword evidence="8" id="KW-0325">Glycoprotein</keyword>
<evidence type="ECO:0000313" key="11">
    <source>
        <dbReference type="EMBL" id="KRT85861.1"/>
    </source>
</evidence>
<keyword evidence="12" id="KW-1185">Reference proteome</keyword>
<dbReference type="Proteomes" id="UP000051574">
    <property type="component" value="Unassembled WGS sequence"/>
</dbReference>
<dbReference type="AlphaFoldDB" id="A0A0T6BEV5"/>
<evidence type="ECO:0000256" key="8">
    <source>
        <dbReference type="ARBA" id="ARBA00023180"/>
    </source>
</evidence>
<dbReference type="OrthoDB" id="9982095at2759"/>
<dbReference type="PANTHER" id="PTHR10962">
    <property type="entry name" value="INTEGRAL TRANSMEMBRANE PROTEIN 2"/>
    <property type="match status" value="1"/>
</dbReference>
<evidence type="ECO:0000256" key="1">
    <source>
        <dbReference type="ARBA" id="ARBA00004606"/>
    </source>
</evidence>
<feature type="domain" description="BRICHOS" evidence="10">
    <location>
        <begin position="120"/>
        <end position="215"/>
    </location>
</feature>
<evidence type="ECO:0000259" key="10">
    <source>
        <dbReference type="PROSITE" id="PS50869"/>
    </source>
</evidence>
<organism evidence="11 12">
    <name type="scientific">Oryctes borbonicus</name>
    <dbReference type="NCBI Taxonomy" id="1629725"/>
    <lineage>
        <taxon>Eukaryota</taxon>
        <taxon>Metazoa</taxon>
        <taxon>Ecdysozoa</taxon>
        <taxon>Arthropoda</taxon>
        <taxon>Hexapoda</taxon>
        <taxon>Insecta</taxon>
        <taxon>Pterygota</taxon>
        <taxon>Neoptera</taxon>
        <taxon>Endopterygota</taxon>
        <taxon>Coleoptera</taxon>
        <taxon>Polyphaga</taxon>
        <taxon>Scarabaeiformia</taxon>
        <taxon>Scarabaeidae</taxon>
        <taxon>Dynastinae</taxon>
        <taxon>Oryctes</taxon>
    </lineage>
</organism>
<keyword evidence="5 9" id="KW-1133">Transmembrane helix</keyword>
<comment type="similarity">
    <text evidence="2 9">Belongs to the ITM2 family.</text>
</comment>
<comment type="subcellular location">
    <subcellularLocation>
        <location evidence="1 9">Membrane</location>
        <topology evidence="1 9">Single-pass type II membrane protein</topology>
    </subcellularLocation>
</comment>
<dbReference type="PANTHER" id="PTHR10962:SF1">
    <property type="entry name" value="INTEGRAL MEMBRANE PROTEIN 2"/>
    <property type="match status" value="1"/>
</dbReference>
<dbReference type="Pfam" id="PF04089">
    <property type="entry name" value="BRICHOS"/>
    <property type="match status" value="1"/>
</dbReference>
<evidence type="ECO:0000256" key="7">
    <source>
        <dbReference type="ARBA" id="ARBA00023157"/>
    </source>
</evidence>
<sequence length="265" mass="30544">FKVLLLISDPFFFCLQQLIGDTEAPQDPHFIFLRARARRVSTRTTLCLLLTALTVVSIGIICGTYLYRQYLRSQIFKGWCNFPVEQPPDSAMLLDTNFIQEEFELDLNREEYEKINVPDFRDGRSGRFIHDFNTNKTGIVDITGQRCFIMPLNRDNVLPPKSLFDLIQKIWDGYYKVNTEVVRETMRVVTPPIEDTAEAGNYIAKECTGVPIYRLEKYIGGVVKRSADLHTEAKFAQFSGKGITEFDIVNLEDVQAYEEAHKKQH</sequence>
<evidence type="ECO:0000313" key="12">
    <source>
        <dbReference type="Proteomes" id="UP000051574"/>
    </source>
</evidence>
<dbReference type="GO" id="GO:0070062">
    <property type="term" value="C:extracellular exosome"/>
    <property type="evidence" value="ECO:0007669"/>
    <property type="project" value="TreeGrafter"/>
</dbReference>
<protein>
    <recommendedName>
        <fullName evidence="9">Integral membrane protein 2</fullName>
    </recommendedName>
</protein>
<dbReference type="EMBL" id="LJIG01001079">
    <property type="protein sequence ID" value="KRT85861.1"/>
    <property type="molecule type" value="Genomic_DNA"/>
</dbReference>
<feature type="non-terminal residue" evidence="11">
    <location>
        <position position="1"/>
    </location>
</feature>
<keyword evidence="6 9" id="KW-0472">Membrane</keyword>
<evidence type="ECO:0000256" key="3">
    <source>
        <dbReference type="ARBA" id="ARBA00022692"/>
    </source>
</evidence>
<dbReference type="GO" id="GO:0005794">
    <property type="term" value="C:Golgi apparatus"/>
    <property type="evidence" value="ECO:0007669"/>
    <property type="project" value="TreeGrafter"/>
</dbReference>
<evidence type="ECO:0000256" key="5">
    <source>
        <dbReference type="ARBA" id="ARBA00022989"/>
    </source>
</evidence>
<keyword evidence="4 9" id="KW-0735">Signal-anchor</keyword>
<gene>
    <name evidence="11" type="ORF">AMK59_2031</name>
</gene>
<comment type="caution">
    <text evidence="11">The sequence shown here is derived from an EMBL/GenBank/DDBJ whole genome shotgun (WGS) entry which is preliminary data.</text>
</comment>
<dbReference type="InterPro" id="IPR040145">
    <property type="entry name" value="ITM2"/>
</dbReference>
<proteinExistence type="inferred from homology"/>
<name>A0A0T6BEV5_9SCAR</name>
<keyword evidence="7" id="KW-1015">Disulfide bond</keyword>
<dbReference type="GO" id="GO:0001540">
    <property type="term" value="F:amyloid-beta binding"/>
    <property type="evidence" value="ECO:0007669"/>
    <property type="project" value="TreeGrafter"/>
</dbReference>
<evidence type="ECO:0000256" key="2">
    <source>
        <dbReference type="ARBA" id="ARBA00006794"/>
    </source>
</evidence>
<feature type="transmembrane region" description="Helical" evidence="9">
    <location>
        <begin position="46"/>
        <end position="67"/>
    </location>
</feature>
<dbReference type="InterPro" id="IPR007084">
    <property type="entry name" value="BRICHOS_dom"/>
</dbReference>
<evidence type="ECO:0000256" key="6">
    <source>
        <dbReference type="ARBA" id="ARBA00023136"/>
    </source>
</evidence>
<dbReference type="GO" id="GO:0005886">
    <property type="term" value="C:plasma membrane"/>
    <property type="evidence" value="ECO:0007669"/>
    <property type="project" value="UniProtKB-UniRule"/>
</dbReference>
<dbReference type="GO" id="GO:0042985">
    <property type="term" value="P:negative regulation of amyloid precursor protein biosynthetic process"/>
    <property type="evidence" value="ECO:0007669"/>
    <property type="project" value="TreeGrafter"/>
</dbReference>
<dbReference type="SMART" id="SM01039">
    <property type="entry name" value="BRICHOS"/>
    <property type="match status" value="1"/>
</dbReference>
<evidence type="ECO:0000256" key="4">
    <source>
        <dbReference type="ARBA" id="ARBA00022968"/>
    </source>
</evidence>
<reference evidence="11 12" key="1">
    <citation type="submission" date="2015-09" db="EMBL/GenBank/DDBJ databases">
        <title>Draft genome of the scarab beetle Oryctes borbonicus.</title>
        <authorList>
            <person name="Meyer J.M."/>
            <person name="Markov G.V."/>
            <person name="Baskaran P."/>
            <person name="Herrmann M."/>
            <person name="Sommer R.J."/>
            <person name="Roedelsperger C."/>
        </authorList>
    </citation>
    <scope>NUCLEOTIDE SEQUENCE [LARGE SCALE GENOMIC DNA]</scope>
    <source>
        <strain evidence="11">OB123</strain>
        <tissue evidence="11">Whole animal</tissue>
    </source>
</reference>
<keyword evidence="9" id="KW-1003">Cell membrane</keyword>
<keyword evidence="3 9" id="KW-0812">Transmembrane</keyword>
<accession>A0A0T6BEV5</accession>
<evidence type="ECO:0000256" key="9">
    <source>
        <dbReference type="RuleBase" id="RU367061"/>
    </source>
</evidence>
<dbReference type="PROSITE" id="PS50869">
    <property type="entry name" value="BRICHOS"/>
    <property type="match status" value="1"/>
</dbReference>